<sequence length="125" mass="14058">MKKHAFLPVREFISQNEIIERTFWTNHNNNFIESYKVLNYKTNSISFTDITNSPGADEDSWLTEAESYDPSSFIILVFSAIFLRPKQSKDGPPGPPGFPVIGNLQALAQQYGPVMSLRLGQVPHG</sequence>
<dbReference type="HOGENOM" id="CLU_1996699_0_0_1"/>
<dbReference type="GO" id="GO:0005506">
    <property type="term" value="F:iron ion binding"/>
    <property type="evidence" value="ECO:0007669"/>
    <property type="project" value="InterPro"/>
</dbReference>
<accession>K7L4V6</accession>
<dbReference type="InParanoid" id="K7L4V6"/>
<dbReference type="PaxDb" id="3847-GLYMA08G04521.1"/>
<dbReference type="Gramene" id="KRH41620">
    <property type="protein sequence ID" value="KRH41620"/>
    <property type="gene ID" value="GLYMA_08G040600"/>
</dbReference>
<name>K7L4V6_SOYBN</name>
<dbReference type="EMBL" id="CM000841">
    <property type="protein sequence ID" value="KRH41620.1"/>
    <property type="molecule type" value="Genomic_DNA"/>
</dbReference>
<dbReference type="AlphaFoldDB" id="K7L4V6"/>
<reference evidence="1 2" key="1">
    <citation type="journal article" date="2010" name="Nature">
        <title>Genome sequence of the palaeopolyploid soybean.</title>
        <authorList>
            <person name="Schmutz J."/>
            <person name="Cannon S.B."/>
            <person name="Schlueter J."/>
            <person name="Ma J."/>
            <person name="Mitros T."/>
            <person name="Nelson W."/>
            <person name="Hyten D.L."/>
            <person name="Song Q."/>
            <person name="Thelen J.J."/>
            <person name="Cheng J."/>
            <person name="Xu D."/>
            <person name="Hellsten U."/>
            <person name="May G.D."/>
            <person name="Yu Y."/>
            <person name="Sakurai T."/>
            <person name="Umezawa T."/>
            <person name="Bhattacharyya M.K."/>
            <person name="Sandhu D."/>
            <person name="Valliyodan B."/>
            <person name="Lindquist E."/>
            <person name="Peto M."/>
            <person name="Grant D."/>
            <person name="Shu S."/>
            <person name="Goodstein D."/>
            <person name="Barry K."/>
            <person name="Futrell-Griggs M."/>
            <person name="Abernathy B."/>
            <person name="Du J."/>
            <person name="Tian Z."/>
            <person name="Zhu L."/>
            <person name="Gill N."/>
            <person name="Joshi T."/>
            <person name="Libault M."/>
            <person name="Sethuraman A."/>
            <person name="Zhang X.-C."/>
            <person name="Shinozaki K."/>
            <person name="Nguyen H.T."/>
            <person name="Wing R.A."/>
            <person name="Cregan P."/>
            <person name="Specht J."/>
            <person name="Grimwood J."/>
            <person name="Rokhsar D."/>
            <person name="Stacey G."/>
            <person name="Shoemaker R.C."/>
            <person name="Jackson S.A."/>
        </authorList>
    </citation>
    <scope>NUCLEOTIDE SEQUENCE</scope>
    <source>
        <strain evidence="2">cv. Williams 82</strain>
        <tissue evidence="1">Callus</tissue>
    </source>
</reference>
<organism evidence="1">
    <name type="scientific">Glycine max</name>
    <name type="common">Soybean</name>
    <name type="synonym">Glycine hispida</name>
    <dbReference type="NCBI Taxonomy" id="3847"/>
    <lineage>
        <taxon>Eukaryota</taxon>
        <taxon>Viridiplantae</taxon>
        <taxon>Streptophyta</taxon>
        <taxon>Embryophyta</taxon>
        <taxon>Tracheophyta</taxon>
        <taxon>Spermatophyta</taxon>
        <taxon>Magnoliopsida</taxon>
        <taxon>eudicotyledons</taxon>
        <taxon>Gunneridae</taxon>
        <taxon>Pentapetalae</taxon>
        <taxon>rosids</taxon>
        <taxon>fabids</taxon>
        <taxon>Fabales</taxon>
        <taxon>Fabaceae</taxon>
        <taxon>Papilionoideae</taxon>
        <taxon>50 kb inversion clade</taxon>
        <taxon>NPAAA clade</taxon>
        <taxon>indigoferoid/millettioid clade</taxon>
        <taxon>Phaseoleae</taxon>
        <taxon>Glycine</taxon>
        <taxon>Glycine subgen. Soja</taxon>
    </lineage>
</organism>
<evidence type="ECO:0000313" key="3">
    <source>
        <dbReference type="Proteomes" id="UP000008827"/>
    </source>
</evidence>
<dbReference type="GO" id="GO:0016705">
    <property type="term" value="F:oxidoreductase activity, acting on paired donors, with incorporation or reduction of molecular oxygen"/>
    <property type="evidence" value="ECO:0007669"/>
    <property type="project" value="InterPro"/>
</dbReference>
<dbReference type="SUPFAM" id="SSF48264">
    <property type="entry name" value="Cytochrome P450"/>
    <property type="match status" value="1"/>
</dbReference>
<proteinExistence type="predicted"/>
<reference evidence="2" key="2">
    <citation type="submission" date="2018-02" db="UniProtKB">
        <authorList>
            <consortium name="EnsemblPlants"/>
        </authorList>
    </citation>
    <scope>IDENTIFICATION</scope>
    <source>
        <strain evidence="2">Williams 82</strain>
    </source>
</reference>
<evidence type="ECO:0000313" key="2">
    <source>
        <dbReference type="EnsemblPlants" id="KRH41620"/>
    </source>
</evidence>
<keyword evidence="3" id="KW-1185">Reference proteome</keyword>
<dbReference type="GO" id="GO:0020037">
    <property type="term" value="F:heme binding"/>
    <property type="evidence" value="ECO:0007669"/>
    <property type="project" value="InterPro"/>
</dbReference>
<dbReference type="InterPro" id="IPR036396">
    <property type="entry name" value="Cyt_P450_sf"/>
</dbReference>
<evidence type="ECO:0000313" key="1">
    <source>
        <dbReference type="EMBL" id="KRH41620.1"/>
    </source>
</evidence>
<gene>
    <name evidence="1" type="ORF">GLYMA_08G040600</name>
</gene>
<protein>
    <submittedName>
        <fullName evidence="1 2">Uncharacterized protein</fullName>
    </submittedName>
</protein>
<dbReference type="GO" id="GO:0004497">
    <property type="term" value="F:monooxygenase activity"/>
    <property type="evidence" value="ECO:0007669"/>
    <property type="project" value="InterPro"/>
</dbReference>
<reference evidence="1" key="3">
    <citation type="submission" date="2018-07" db="EMBL/GenBank/DDBJ databases">
        <title>WGS assembly of Glycine max.</title>
        <authorList>
            <person name="Schmutz J."/>
            <person name="Cannon S."/>
            <person name="Schlueter J."/>
            <person name="Ma J."/>
            <person name="Mitros T."/>
            <person name="Nelson W."/>
            <person name="Hyten D."/>
            <person name="Song Q."/>
            <person name="Thelen J."/>
            <person name="Cheng J."/>
            <person name="Xu D."/>
            <person name="Hellsten U."/>
            <person name="May G."/>
            <person name="Yu Y."/>
            <person name="Sakurai T."/>
            <person name="Umezawa T."/>
            <person name="Bhattacharyya M."/>
            <person name="Sandhu D."/>
            <person name="Valliyodan B."/>
            <person name="Lindquist E."/>
            <person name="Peto M."/>
            <person name="Grant D."/>
            <person name="Shu S."/>
            <person name="Goodstein D."/>
            <person name="Barry K."/>
            <person name="Futrell-Griggs M."/>
            <person name="Abernathy B."/>
            <person name="Du J."/>
            <person name="Tian Z."/>
            <person name="Zhu L."/>
            <person name="Gill N."/>
            <person name="Joshi T."/>
            <person name="Libault M."/>
            <person name="Sethuraman A."/>
            <person name="Zhang X."/>
            <person name="Shinozaki K."/>
            <person name="Nguyen H."/>
            <person name="Wing R."/>
            <person name="Cregan P."/>
            <person name="Specht J."/>
            <person name="Grimwood J."/>
            <person name="Rokhsar D."/>
            <person name="Stacey G."/>
            <person name="Shoemaker R."/>
            <person name="Jackson S."/>
        </authorList>
    </citation>
    <scope>NUCLEOTIDE SEQUENCE</scope>
    <source>
        <tissue evidence="1">Callus</tissue>
    </source>
</reference>
<dbReference type="EnsemblPlants" id="KRH41620">
    <property type="protein sequence ID" value="KRH41620"/>
    <property type="gene ID" value="GLYMA_08G040600"/>
</dbReference>
<dbReference type="Proteomes" id="UP000008827">
    <property type="component" value="Chromosome 8"/>
</dbReference>